<dbReference type="RefSeq" id="WP_320227518.1">
    <property type="nucleotide sequence ID" value="NZ_JAVIJB010000018.1"/>
</dbReference>
<keyword evidence="4" id="KW-1003">Cell membrane</keyword>
<evidence type="ECO:0000256" key="6">
    <source>
        <dbReference type="ARBA" id="ARBA00025321"/>
    </source>
</evidence>
<dbReference type="Proteomes" id="UP001271249">
    <property type="component" value="Unassembled WGS sequence"/>
</dbReference>
<keyword evidence="8" id="KW-1185">Reference proteome</keyword>
<proteinExistence type="inferred from homology"/>
<sequence length="210" mass="24580">MKPLLSSLGSGLVALGLMAGLTAPSIAGPILQPDLSTATSAAAPKIIPVRDSWAGGNNYSPQMYDWRWRRGGDWRGRDFRWRGGDFRGRHFSRNWDGGDWRGRHFSRNWDGGDWRWRHHRHHRHFDSGGAALLGLGLGLGLGSLAYNNYYDPYYYDPYPRYYQPRRTYRTERLSRAHVQWCYDRYRSYRAWDNTFQPNYGPRRQCISPYI</sequence>
<dbReference type="InterPro" id="IPR012413">
    <property type="entry name" value="BA14K"/>
</dbReference>
<evidence type="ECO:0000256" key="5">
    <source>
        <dbReference type="ARBA" id="ARBA00022734"/>
    </source>
</evidence>
<dbReference type="EMBL" id="JAVIJC010000019">
    <property type="protein sequence ID" value="MDX8493598.1"/>
    <property type="molecule type" value="Genomic_DNA"/>
</dbReference>
<evidence type="ECO:0000256" key="4">
    <source>
        <dbReference type="ARBA" id="ARBA00022475"/>
    </source>
</evidence>
<evidence type="ECO:0000313" key="8">
    <source>
        <dbReference type="Proteomes" id="UP001271249"/>
    </source>
</evidence>
<comment type="similarity">
    <text evidence="2">Belongs to the BA14k family.</text>
</comment>
<comment type="caution">
    <text evidence="7">The sequence shown here is derived from an EMBL/GenBank/DDBJ whole genome shotgun (WGS) entry which is preliminary data.</text>
</comment>
<name>A0ABU4Z4V3_9HYPH</name>
<dbReference type="Pfam" id="PF07886">
    <property type="entry name" value="BA14K"/>
    <property type="match status" value="1"/>
</dbReference>
<organism evidence="7 8">
    <name type="scientific">Mesorhizobium captivum</name>
    <dbReference type="NCBI Taxonomy" id="3072319"/>
    <lineage>
        <taxon>Bacteria</taxon>
        <taxon>Pseudomonadati</taxon>
        <taxon>Pseudomonadota</taxon>
        <taxon>Alphaproteobacteria</taxon>
        <taxon>Hyphomicrobiales</taxon>
        <taxon>Phyllobacteriaceae</taxon>
        <taxon>Mesorhizobium</taxon>
    </lineage>
</organism>
<evidence type="ECO:0000256" key="2">
    <source>
        <dbReference type="ARBA" id="ARBA00010270"/>
    </source>
</evidence>
<evidence type="ECO:0000256" key="1">
    <source>
        <dbReference type="ARBA" id="ARBA00004167"/>
    </source>
</evidence>
<protein>
    <recommendedName>
        <fullName evidence="3">Lectin-like protein BA14k</fullName>
    </recommendedName>
</protein>
<accession>A0ABU4Z4V3</accession>
<gene>
    <name evidence="7" type="ORF">RFN29_18690</name>
</gene>
<keyword evidence="4" id="KW-0472">Membrane</keyword>
<comment type="subcellular location">
    <subcellularLocation>
        <location evidence="1">Membrane</location>
        <topology evidence="1">Single-pass membrane protein</topology>
    </subcellularLocation>
</comment>
<evidence type="ECO:0000313" key="7">
    <source>
        <dbReference type="EMBL" id="MDX8493598.1"/>
    </source>
</evidence>
<evidence type="ECO:0000256" key="3">
    <source>
        <dbReference type="ARBA" id="ARBA00020552"/>
    </source>
</evidence>
<comment type="function">
    <text evidence="6">Has immunoglobulin-binding and hemagglutination properties, and can bind to mannose. Essential for virulence. May be involved in LPS biosynthesis or polysaccharide transport.</text>
</comment>
<keyword evidence="5" id="KW-0430">Lectin</keyword>
<reference evidence="7 8" key="1">
    <citation type="submission" date="2023-08" db="EMBL/GenBank/DDBJ databases">
        <title>Implementing the SeqCode for naming new Mesorhizobium species isolated from Vachellia karroo root nodules.</title>
        <authorList>
            <person name="Van Lill M."/>
        </authorList>
    </citation>
    <scope>NUCLEOTIDE SEQUENCE [LARGE SCALE GENOMIC DNA]</scope>
    <source>
        <strain evidence="7 8">VK22B</strain>
    </source>
</reference>